<feature type="compositionally biased region" description="Low complexity" evidence="1">
    <location>
        <begin position="51"/>
        <end position="60"/>
    </location>
</feature>
<dbReference type="InterPro" id="IPR003591">
    <property type="entry name" value="Leu-rich_rpt_typical-subtyp"/>
</dbReference>
<dbReference type="GeneTree" id="ENSGT00940000162059"/>
<dbReference type="InterPro" id="IPR050333">
    <property type="entry name" value="SLRP"/>
</dbReference>
<dbReference type="Pfam" id="PF00560">
    <property type="entry name" value="LRR_1"/>
    <property type="match status" value="2"/>
</dbReference>
<organism evidence="2 3">
    <name type="scientific">Chrysemys picta bellii</name>
    <name type="common">Western painted turtle</name>
    <name type="synonym">Emys bellii</name>
    <dbReference type="NCBI Taxonomy" id="8478"/>
    <lineage>
        <taxon>Eukaryota</taxon>
        <taxon>Metazoa</taxon>
        <taxon>Chordata</taxon>
        <taxon>Craniata</taxon>
        <taxon>Vertebrata</taxon>
        <taxon>Euteleostomi</taxon>
        <taxon>Archelosauria</taxon>
        <taxon>Testudinata</taxon>
        <taxon>Testudines</taxon>
        <taxon>Cryptodira</taxon>
        <taxon>Durocryptodira</taxon>
        <taxon>Testudinoidea</taxon>
        <taxon>Emydidae</taxon>
        <taxon>Chrysemys</taxon>
    </lineage>
</organism>
<proteinExistence type="predicted"/>
<dbReference type="AlphaFoldDB" id="A0A8C3IJZ5"/>
<reference evidence="2" key="2">
    <citation type="submission" date="2025-09" db="UniProtKB">
        <authorList>
            <consortium name="Ensembl"/>
        </authorList>
    </citation>
    <scope>IDENTIFICATION</scope>
</reference>
<dbReference type="SMART" id="SM00369">
    <property type="entry name" value="LRR_TYP"/>
    <property type="match status" value="14"/>
</dbReference>
<keyword evidence="3" id="KW-1185">Reference proteome</keyword>
<gene>
    <name evidence="2" type="primary">PODNL1</name>
</gene>
<evidence type="ECO:0000256" key="1">
    <source>
        <dbReference type="SAM" id="MobiDB-lite"/>
    </source>
</evidence>
<reference evidence="2" key="1">
    <citation type="submission" date="2025-08" db="UniProtKB">
        <authorList>
            <consortium name="Ensembl"/>
        </authorList>
    </citation>
    <scope>IDENTIFICATION</scope>
</reference>
<dbReference type="GO" id="GO:0005615">
    <property type="term" value="C:extracellular space"/>
    <property type="evidence" value="ECO:0007669"/>
    <property type="project" value="TreeGrafter"/>
</dbReference>
<dbReference type="Pfam" id="PF13855">
    <property type="entry name" value="LRR_8"/>
    <property type="match status" value="4"/>
</dbReference>
<dbReference type="Proteomes" id="UP000694380">
    <property type="component" value="Unplaced"/>
</dbReference>
<accession>A0A8C3IJZ5</accession>
<dbReference type="PRINTS" id="PR00019">
    <property type="entry name" value="LEURICHRPT"/>
</dbReference>
<dbReference type="InterPro" id="IPR001611">
    <property type="entry name" value="Leu-rich_rpt"/>
</dbReference>
<feature type="region of interest" description="Disordered" evidence="1">
    <location>
        <begin position="48"/>
        <end position="106"/>
    </location>
</feature>
<dbReference type="InterPro" id="IPR032675">
    <property type="entry name" value="LRR_dom_sf"/>
</dbReference>
<dbReference type="GO" id="GO:0031012">
    <property type="term" value="C:extracellular matrix"/>
    <property type="evidence" value="ECO:0007669"/>
    <property type="project" value="Ensembl"/>
</dbReference>
<feature type="compositionally biased region" description="Pro residues" evidence="1">
    <location>
        <begin position="61"/>
        <end position="75"/>
    </location>
</feature>
<sequence length="761" mass="84570">MAVPTALRKNKQQQLHFPRVLSAFYMVGIPEPVNVIPSKHFFRTSASPIMQPQSQQTRSPPTCPEPDSPPIPPPSLGFDQTRRQQQAKTQRPGCSSRPGSATAPGRLLSPFPFPVLREASVGVCGTRLFLRGPCEDDLYFGGEDRAAGVRSPVLVWLQLKILGRLQSGAWEPRSWDLAMRLSCGCLLVLFVQIPSFCLVGSQDDKDAAPSPRLGGRILPPKNTPGCPANCTCPSEETVECGGLDLHVFPSNISRAVQHLSLQNNQLRELPYDELAQLTSLKTLNLHNNHIISDGLPDEAFESLDSLQYIYLANNKLTVAPQILPSTVRIVDLAANLLTEVYPLTFGQKANLRSVYLHNNQLTNTGLPYDAFNGSDTVSTMILSSNQLSYLPQNLPPALVRLHLQNNCIARIPRGALSSHWKLRELYLQNNNLSNQGMDPATFSKLKSLEYLDLSNNNLTEIPAGFPPNIVILHLGKNRIGSLPRDSLSRVRGLQYLLLQNNRLTAAGVHPDAFLKLRHLHTLHLYNNRLERVPPGLPRRVRSLMILHNQITHIGLHDFANTYLLAELNLSYNRLYSAKIHRLAFRKLRRLENLDLSGNQLTLLPAGLPPSLEVLKLHKNQLNSLSPELLANLAGLKELHLAHNRLRIGSITPGTWQELQGLKLLDLSNNELSYIPPDLPESLEYLYLQHNRIAVIGAEAFHTIPDIRAIVLRSNRLLAASVSDQAFAALKQLEVVDTTGNPEPISIKMPRAGRWLRSHPGP</sequence>
<evidence type="ECO:0000313" key="3">
    <source>
        <dbReference type="Proteomes" id="UP000694380"/>
    </source>
</evidence>
<dbReference type="InterPro" id="IPR025875">
    <property type="entry name" value="Leu-rich_rpt_4"/>
</dbReference>
<dbReference type="SMART" id="SM00364">
    <property type="entry name" value="LRR_BAC"/>
    <property type="match status" value="11"/>
</dbReference>
<dbReference type="PROSITE" id="PS51450">
    <property type="entry name" value="LRR"/>
    <property type="match status" value="3"/>
</dbReference>
<dbReference type="OMA" id="HLGRNCI"/>
<dbReference type="Gene3D" id="3.80.10.10">
    <property type="entry name" value="Ribonuclease Inhibitor"/>
    <property type="match status" value="4"/>
</dbReference>
<dbReference type="PANTHER" id="PTHR45712:SF20">
    <property type="entry name" value="PODOCAN"/>
    <property type="match status" value="1"/>
</dbReference>
<dbReference type="Ensembl" id="ENSCPBT00000040004.1">
    <property type="protein sequence ID" value="ENSCPBP00000034106.1"/>
    <property type="gene ID" value="ENSCPBG00000023814.1"/>
</dbReference>
<evidence type="ECO:0000313" key="2">
    <source>
        <dbReference type="Ensembl" id="ENSCPBP00000034106.1"/>
    </source>
</evidence>
<dbReference type="PANTHER" id="PTHR45712">
    <property type="entry name" value="AGAP008170-PA"/>
    <property type="match status" value="1"/>
</dbReference>
<dbReference type="Pfam" id="PF12799">
    <property type="entry name" value="LRR_4"/>
    <property type="match status" value="1"/>
</dbReference>
<protein>
    <submittedName>
        <fullName evidence="2">Podocan like 1</fullName>
    </submittedName>
</protein>
<dbReference type="SUPFAM" id="SSF52058">
    <property type="entry name" value="L domain-like"/>
    <property type="match status" value="2"/>
</dbReference>
<name>A0A8C3IJZ5_CHRPI</name>